<name>A0A098YE30_9ACTN</name>
<keyword evidence="2" id="KW-1185">Reference proteome</keyword>
<evidence type="ECO:0000313" key="2">
    <source>
        <dbReference type="Proteomes" id="UP000029713"/>
    </source>
</evidence>
<protein>
    <recommendedName>
        <fullName evidence="3">Polyketide cyclase</fullName>
    </recommendedName>
</protein>
<dbReference type="EMBL" id="JPMX01000002">
    <property type="protein sequence ID" value="KGH48675.1"/>
    <property type="molecule type" value="Genomic_DNA"/>
</dbReference>
<dbReference type="RefSeq" id="WP_036332545.1">
    <property type="nucleotide sequence ID" value="NZ_JPMX01000002.1"/>
</dbReference>
<dbReference type="OrthoDB" id="191189at2"/>
<proteinExistence type="predicted"/>
<organism evidence="1 2">
    <name type="scientific">Modestobacter caceresii</name>
    <dbReference type="NCBI Taxonomy" id="1522368"/>
    <lineage>
        <taxon>Bacteria</taxon>
        <taxon>Bacillati</taxon>
        <taxon>Actinomycetota</taxon>
        <taxon>Actinomycetes</taxon>
        <taxon>Geodermatophilales</taxon>
        <taxon>Geodermatophilaceae</taxon>
        <taxon>Modestobacter</taxon>
    </lineage>
</organism>
<dbReference type="InterPro" id="IPR023393">
    <property type="entry name" value="START-like_dom_sf"/>
</dbReference>
<sequence length="131" mass="14214">MTTVTLHATGPVDPGEVWDRFVHPARWPEWSPQISRVEATAPRIAQGVTGRVHDPLRTSVPFVVDEVSDAARWWSWQVTVGPTRLGLAHWVSAGPDGGTTTGLRISGFAPLVFGYAPLALLAIKRLVTIPT</sequence>
<evidence type="ECO:0000313" key="1">
    <source>
        <dbReference type="EMBL" id="KGH48675.1"/>
    </source>
</evidence>
<accession>A0A098YE30</accession>
<dbReference type="Gene3D" id="3.30.530.20">
    <property type="match status" value="1"/>
</dbReference>
<dbReference type="InterPro" id="IPR019587">
    <property type="entry name" value="Polyketide_cyclase/dehydratase"/>
</dbReference>
<comment type="caution">
    <text evidence="1">The sequence shown here is derived from an EMBL/GenBank/DDBJ whole genome shotgun (WGS) entry which is preliminary data.</text>
</comment>
<evidence type="ECO:0008006" key="3">
    <source>
        <dbReference type="Google" id="ProtNLM"/>
    </source>
</evidence>
<dbReference type="AlphaFoldDB" id="A0A098YE30"/>
<dbReference type="SUPFAM" id="SSF55961">
    <property type="entry name" value="Bet v1-like"/>
    <property type="match status" value="1"/>
</dbReference>
<dbReference type="Pfam" id="PF10604">
    <property type="entry name" value="Polyketide_cyc2"/>
    <property type="match status" value="1"/>
</dbReference>
<dbReference type="Proteomes" id="UP000029713">
    <property type="component" value="Unassembled WGS sequence"/>
</dbReference>
<reference evidence="1 2" key="1">
    <citation type="submission" date="2014-07" db="EMBL/GenBank/DDBJ databases">
        <title>Biosystematic studies on Modestobacter strains isolated from extreme hyper-arid desert soil and from historic building.</title>
        <authorList>
            <person name="Bukarasam K."/>
            <person name="Bull A."/>
            <person name="Girard G."/>
            <person name="van Wezel G."/>
            <person name="Goodfellow M."/>
        </authorList>
    </citation>
    <scope>NUCLEOTIDE SEQUENCE [LARGE SCALE GENOMIC DNA]</scope>
    <source>
        <strain evidence="1 2">KNN45-2b</strain>
    </source>
</reference>
<dbReference type="STRING" id="1522368.IN07_00670"/>
<gene>
    <name evidence="1" type="ORF">IN07_00670</name>
</gene>